<dbReference type="SMART" id="SM01419">
    <property type="entry name" value="Thiol-ester_cl"/>
    <property type="match status" value="1"/>
</dbReference>
<dbReference type="PANTHER" id="PTHR40094:SF1">
    <property type="entry name" value="UBIQUITIN DOMAIN-CONTAINING PROTEIN"/>
    <property type="match status" value="1"/>
</dbReference>
<dbReference type="InterPro" id="IPR011625">
    <property type="entry name" value="A2M_N_BRD"/>
</dbReference>
<dbReference type="InterPro" id="IPR051802">
    <property type="entry name" value="YfhM-like"/>
</dbReference>
<name>A0A318D085_9GAMM</name>
<feature type="domain" description="Alpha-2-macroglobulin bait region" evidence="5">
    <location>
        <begin position="733"/>
        <end position="878"/>
    </location>
</feature>
<feature type="chain" id="PRO_5016308859" description="Alpha-2-macroglobulin" evidence="4">
    <location>
        <begin position="23"/>
        <end position="1640"/>
    </location>
</feature>
<dbReference type="InterPro" id="IPR021868">
    <property type="entry name" value="Alpha_2_Macroglob_MG3"/>
</dbReference>
<evidence type="ECO:0000313" key="7">
    <source>
        <dbReference type="EMBL" id="PXF62421.1"/>
    </source>
</evidence>
<comment type="function">
    <text evidence="3">Protects the bacterial cell from host peptidases.</text>
</comment>
<dbReference type="InterPro" id="IPR011626">
    <property type="entry name" value="Alpha-macroglobulin_TED"/>
</dbReference>
<dbReference type="PROSITE" id="PS51257">
    <property type="entry name" value="PROKAR_LIPOPROTEIN"/>
    <property type="match status" value="1"/>
</dbReference>
<comment type="caution">
    <text evidence="7">The sequence shown here is derived from an EMBL/GenBank/DDBJ whole genome shotgun (WGS) entry which is preliminary data.</text>
</comment>
<comment type="similarity">
    <text evidence="1">Belongs to the protease inhibitor I39 (alpha-2-macroglobulin) family. Bacterial alpha-2-macroglobulin subfamily.</text>
</comment>
<dbReference type="Pfam" id="PF07678">
    <property type="entry name" value="TED_complement"/>
    <property type="match status" value="1"/>
</dbReference>
<keyword evidence="3" id="KW-0472">Membrane</keyword>
<feature type="domain" description="Alpha-2-macroglobulin" evidence="6">
    <location>
        <begin position="941"/>
        <end position="1029"/>
    </location>
</feature>
<dbReference type="PIRSF" id="PIRSF038980">
    <property type="entry name" value="A2M_bac"/>
    <property type="match status" value="1"/>
</dbReference>
<keyword evidence="2 4" id="KW-0732">Signal</keyword>
<dbReference type="Pfam" id="PF07703">
    <property type="entry name" value="A2M_BRD"/>
    <property type="match status" value="1"/>
</dbReference>
<accession>A0A318D085</accession>
<dbReference type="InterPro" id="IPR041203">
    <property type="entry name" value="Bact_A2M_MG5"/>
</dbReference>
<dbReference type="Proteomes" id="UP000247689">
    <property type="component" value="Unassembled WGS sequence"/>
</dbReference>
<evidence type="ECO:0000256" key="3">
    <source>
        <dbReference type="PIRNR" id="PIRNR038980"/>
    </source>
</evidence>
<organism evidence="7 8">
    <name type="scientific">Kangiella spongicola</name>
    <dbReference type="NCBI Taxonomy" id="796379"/>
    <lineage>
        <taxon>Bacteria</taxon>
        <taxon>Pseudomonadati</taxon>
        <taxon>Pseudomonadota</taxon>
        <taxon>Gammaproteobacteria</taxon>
        <taxon>Kangiellales</taxon>
        <taxon>Kangiellaceae</taxon>
        <taxon>Kangiella</taxon>
    </lineage>
</organism>
<dbReference type="GO" id="GO:0004866">
    <property type="term" value="F:endopeptidase inhibitor activity"/>
    <property type="evidence" value="ECO:0007669"/>
    <property type="project" value="UniProtKB-UniRule"/>
</dbReference>
<dbReference type="SMART" id="SM01359">
    <property type="entry name" value="A2M_N_2"/>
    <property type="match status" value="1"/>
</dbReference>
<dbReference type="GO" id="GO:0005615">
    <property type="term" value="C:extracellular space"/>
    <property type="evidence" value="ECO:0007669"/>
    <property type="project" value="InterPro"/>
</dbReference>
<dbReference type="InterPro" id="IPR041246">
    <property type="entry name" value="Bact_MG10"/>
</dbReference>
<dbReference type="Pfam" id="PF21142">
    <property type="entry name" value="A2M_bMG2"/>
    <property type="match status" value="1"/>
</dbReference>
<dbReference type="InterPro" id="IPR002890">
    <property type="entry name" value="MG2"/>
</dbReference>
<protein>
    <recommendedName>
        <fullName evidence="3">Alpha-2-macroglobulin</fullName>
    </recommendedName>
</protein>
<dbReference type="Pfam" id="PF17962">
    <property type="entry name" value="bMG6"/>
    <property type="match status" value="1"/>
</dbReference>
<keyword evidence="8" id="KW-1185">Reference proteome</keyword>
<dbReference type="SMART" id="SM01360">
    <property type="entry name" value="A2M"/>
    <property type="match status" value="1"/>
</dbReference>
<dbReference type="Pfam" id="PF01835">
    <property type="entry name" value="MG2"/>
    <property type="match status" value="1"/>
</dbReference>
<keyword evidence="3" id="KW-0646">Protease inhibitor</keyword>
<evidence type="ECO:0000256" key="4">
    <source>
        <dbReference type="SAM" id="SignalP"/>
    </source>
</evidence>
<dbReference type="Pfam" id="PF11974">
    <property type="entry name" value="bMG3"/>
    <property type="match status" value="1"/>
</dbReference>
<dbReference type="InterPro" id="IPR041462">
    <property type="entry name" value="Bact_A2M_MG6"/>
</dbReference>
<dbReference type="InterPro" id="IPR026284">
    <property type="entry name" value="A2MG_proteobact"/>
</dbReference>
<feature type="signal peptide" evidence="4">
    <location>
        <begin position="1"/>
        <end position="22"/>
    </location>
</feature>
<evidence type="ECO:0000256" key="2">
    <source>
        <dbReference type="ARBA" id="ARBA00022729"/>
    </source>
</evidence>
<dbReference type="PANTHER" id="PTHR40094">
    <property type="entry name" value="ALPHA-2-MACROGLOBULIN HOMOLOG"/>
    <property type="match status" value="1"/>
</dbReference>
<proteinExistence type="inferred from homology"/>
<dbReference type="Pfam" id="PF00207">
    <property type="entry name" value="A2M"/>
    <property type="match status" value="1"/>
</dbReference>
<dbReference type="RefSeq" id="WP_110201854.1">
    <property type="nucleotide sequence ID" value="NZ_QICH01000004.1"/>
</dbReference>
<dbReference type="EMBL" id="QICH01000004">
    <property type="protein sequence ID" value="PXF62421.1"/>
    <property type="molecule type" value="Genomic_DNA"/>
</dbReference>
<dbReference type="InterPro" id="IPR047565">
    <property type="entry name" value="Alpha-macroglob_thiol-ester_cl"/>
</dbReference>
<dbReference type="Pfam" id="PF17973">
    <property type="entry name" value="bMG10"/>
    <property type="match status" value="1"/>
</dbReference>
<gene>
    <name evidence="7" type="ORF">DL796_11505</name>
</gene>
<dbReference type="CDD" id="cd02891">
    <property type="entry name" value="A2M_like"/>
    <property type="match status" value="1"/>
</dbReference>
<dbReference type="Gene3D" id="1.50.10.20">
    <property type="match status" value="1"/>
</dbReference>
<evidence type="ECO:0000259" key="6">
    <source>
        <dbReference type="SMART" id="SM01360"/>
    </source>
</evidence>
<evidence type="ECO:0000313" key="8">
    <source>
        <dbReference type="Proteomes" id="UP000247689"/>
    </source>
</evidence>
<dbReference type="Pfam" id="PF17972">
    <property type="entry name" value="bMG5"/>
    <property type="match status" value="1"/>
</dbReference>
<keyword evidence="3" id="KW-1003">Cell membrane</keyword>
<dbReference type="InterPro" id="IPR049120">
    <property type="entry name" value="A2M_bMG2"/>
</dbReference>
<dbReference type="OrthoDB" id="9767116at2"/>
<dbReference type="InterPro" id="IPR001599">
    <property type="entry name" value="Macroglobln_a2"/>
</dbReference>
<dbReference type="Gene3D" id="2.60.40.1930">
    <property type="match status" value="1"/>
</dbReference>
<sequence length="1640" mass="184570">MSFYLRLLVLSVFFGLALLGCGDDEGSEASGDTSSLKQGQSQSVVSTEPDTLTPFEVLSVYQGSYDNTPAIQVNFTRPIKRDQNLEQLIQVNKEGDPKTGGWVISDDNRRLFFPYIQPLQVYNINFSSELLADNGKKLPSNVKKQVKTTAAERQLRFLSQGSTILRDSGLLPIEAVNVSEVDVKFWRIKPSFYDNFFASNRYNSYYELRNLKEMAQLVHTGRFTLDAKDNQRLTHQVQLNDIDALDDNGVYAVTMQPADDYPYQYEFSWFVISDIGLHSRQYQDSFVTFTHQLPSTKPYNGVTLALINDKGERVAEKLSNAEGFAEFDNSELEAASYLVATKGKNTNLIRLKSPKLDLSEFKLTKRQQQPIELFLYGPRDLYRPGETVRMQGLLRDAKADWLKPTPIAVRILRPDNKVYKTLQWEGDSLGYYQTDFKLPDDAMRGNWTFEATLGNKSTFEYELSVEDFMPERLKLELSSSSDDLLDTKATPVIHVQSDYLYGAPASGNRYDATVTVASAKNPFENYDGFYFGSNKYRDYNQVMDVAPGSLDETGFAKLSLKNQWSGSKFPLRLLSSVNVYESGGRPITRRLVQYVFPHNELIGVRPLWEAEREFAAPNASNALELIAVDAKGEQLNSGQEYQVTLIREDSRRYWQYGRSGWEYRTSEGNVPVYSKVVKFDSSERQKLSLPLDYGNYRLEVRNRSNTLLTSYHFFAGWYWSERSDLNGERPDQVSLSMAQDFVELGTDLELTVKAPYAGQALITVESDELLWKRSVKLDSTESTITIPLDKSWQTHNLYVSAMVLKPGNVKRKHLPSRAFGLLHLPLNRNSKRLELEVSHVEKLRPQQTVDVEIAASNIAANEEVYATLALVDSGVLSISNFETPKPLEWFFGQRAYEAALKDNYGSLVELVDGKRARQRFGGDADISRGGDAPVSDVQIVSIVKDKVALDANGKATVSVELPYFNGELRLMTVAFSKNRYGAAESKAKVAAPLVVQASMPRFLAKGDQSQVLFDIKNMEDTEQSFEVRLTSDAALGETAVTKSLTLASKGKAIVELPVTASHFTGQGHVSLSVMSDNPELELERTWALGLRPAYAASIITKQAALNPGAKFSVASDFASAYDDFGLKSVLNVSNTPPLDAGTYIDGLLQYPYGCLEQTTSRAWPWLNADQNDLKSLNESRSNQLFTERQQLIDSAISRIISMQRYDGSFGLWSNNSREEPWLTAYVTDFLIAAKQLGYQVPENNLNRAVRRLQKYVRSAAFRANDWGYYDDKQHFELAYRAYSAYVLSKVGRANLQDVRSLFDNKSKDAARALPLAHLAATLEKLGDQGRAKLAWGKAFTAKFQHKPYWYYGDYGSSIRDMSQVAHLSLQSKVVQSLDINGLDLVFDLKGELESRQWLSTQEKGALARLAKVLNEAASNQSELSLSLTRGGEEESFKQQSDYISVAKNSSVKTALTLTNNGDKTTFVDYKVQGYPKTAPQEESSDIAIHRRYFNLQGESISINQLTAGDRVIVGISIDLAKEHRKLRNAMLVDLLPAGLELENQNLEHSFKIDEIKIDGKSIKELTENTQLAHQEFWDDRYMAALELRSYRTTHVFYMVRAVTPGTYTVPSSFVEDMYRPEIRGISQPEKPVVITKVSTD</sequence>
<evidence type="ECO:0000259" key="5">
    <source>
        <dbReference type="SMART" id="SM01359"/>
    </source>
</evidence>
<reference evidence="7 8" key="1">
    <citation type="submission" date="2018-05" db="EMBL/GenBank/DDBJ databases">
        <title>Kangiella spongicola genome sequence.</title>
        <authorList>
            <person name="Maclea K.S."/>
            <person name="Goen A.E."/>
            <person name="Kelley C."/>
            <person name="Underriner A."/>
            <person name="Silverwood T."/>
            <person name="Trachtenberg A.M."/>
        </authorList>
    </citation>
    <scope>NUCLEOTIDE SEQUENCE [LARGE SCALE GENOMIC DNA]</scope>
    <source>
        <strain evidence="7 8">ATCC BAA-2076</strain>
    </source>
</reference>
<dbReference type="SUPFAM" id="SSF48239">
    <property type="entry name" value="Terpenoid cyclases/Protein prenyltransferases"/>
    <property type="match status" value="1"/>
</dbReference>
<dbReference type="InterPro" id="IPR008930">
    <property type="entry name" value="Terpenoid_cyclase/PrenylTrfase"/>
</dbReference>
<evidence type="ECO:0000256" key="1">
    <source>
        <dbReference type="ARBA" id="ARBA00010556"/>
    </source>
</evidence>